<feature type="transmembrane region" description="Helical" evidence="1">
    <location>
        <begin position="12"/>
        <end position="30"/>
    </location>
</feature>
<evidence type="ECO:0000313" key="3">
    <source>
        <dbReference type="Proteomes" id="UP001157947"/>
    </source>
</evidence>
<dbReference type="RefSeq" id="WP_265133580.1">
    <property type="nucleotide sequence ID" value="NZ_FXTX01000001.1"/>
</dbReference>
<dbReference type="EMBL" id="FXTX01000001">
    <property type="protein sequence ID" value="SMP00562.1"/>
    <property type="molecule type" value="Genomic_DNA"/>
</dbReference>
<keyword evidence="1" id="KW-0812">Transmembrane</keyword>
<evidence type="ECO:0000256" key="1">
    <source>
        <dbReference type="SAM" id="Phobius"/>
    </source>
</evidence>
<gene>
    <name evidence="2" type="ORF">SAMN06264868_101127</name>
</gene>
<keyword evidence="3" id="KW-1185">Reference proteome</keyword>
<organism evidence="2 3">
    <name type="scientific">Venenivibrio stagnispumantis</name>
    <dbReference type="NCBI Taxonomy" id="407998"/>
    <lineage>
        <taxon>Bacteria</taxon>
        <taxon>Pseudomonadati</taxon>
        <taxon>Aquificota</taxon>
        <taxon>Aquificia</taxon>
        <taxon>Aquificales</taxon>
        <taxon>Hydrogenothermaceae</taxon>
        <taxon>Venenivibrio</taxon>
    </lineage>
</organism>
<keyword evidence="1" id="KW-0472">Membrane</keyword>
<accession>A0AA45WII8</accession>
<proteinExistence type="predicted"/>
<keyword evidence="1" id="KW-1133">Transmembrane helix</keyword>
<name>A0AA45WII8_9AQUI</name>
<comment type="caution">
    <text evidence="2">The sequence shown here is derived from an EMBL/GenBank/DDBJ whole genome shotgun (WGS) entry which is preliminary data.</text>
</comment>
<protein>
    <submittedName>
        <fullName evidence="2">Uncharacterized protein</fullName>
    </submittedName>
</protein>
<dbReference type="AlphaFoldDB" id="A0AA45WII8"/>
<evidence type="ECO:0000313" key="2">
    <source>
        <dbReference type="EMBL" id="SMP00562.1"/>
    </source>
</evidence>
<sequence>MLKLKSNINLILYYLIFIFVGFGLLTYNITENINSELENRYQYLEDTERKIREIDKKKEIFETKILYKTKDIAMRDLLEKVDFFQNKYNAKINGNIKDKDKILSATLTIQDYKFKSKEDINQFFKAINQKYIFINKLNIKNSEKESSLSTEIKIEEVYK</sequence>
<reference evidence="2" key="1">
    <citation type="submission" date="2017-05" db="EMBL/GenBank/DDBJ databases">
        <authorList>
            <person name="Varghese N."/>
            <person name="Submissions S."/>
        </authorList>
    </citation>
    <scope>NUCLEOTIDE SEQUENCE</scope>
    <source>
        <strain evidence="2">DSM 18763</strain>
    </source>
</reference>
<dbReference type="Proteomes" id="UP001157947">
    <property type="component" value="Unassembled WGS sequence"/>
</dbReference>